<comment type="caution">
    <text evidence="1">The sequence shown here is derived from an EMBL/GenBank/DDBJ whole genome shotgun (WGS) entry which is preliminary data.</text>
</comment>
<dbReference type="EMBL" id="SMDR01000001">
    <property type="protein sequence ID" value="TNJ35196.1"/>
    <property type="molecule type" value="Genomic_DNA"/>
</dbReference>
<keyword evidence="2" id="KW-1185">Reference proteome</keyword>
<protein>
    <submittedName>
        <fullName evidence="1">Uncharacterized protein</fullName>
    </submittedName>
</protein>
<reference evidence="1 2" key="1">
    <citation type="submission" date="2019-03" db="EMBL/GenBank/DDBJ databases">
        <title>Arenimonas daejeonensis sp. nov., isolated from compost.</title>
        <authorList>
            <person name="Jeon C.O."/>
        </authorList>
    </citation>
    <scope>NUCLEOTIDE SEQUENCE [LARGE SCALE GENOMIC DNA]</scope>
    <source>
        <strain evidence="1 2">R29</strain>
    </source>
</reference>
<dbReference type="AlphaFoldDB" id="A0A5C4RVB8"/>
<dbReference type="RefSeq" id="WP_139446396.1">
    <property type="nucleotide sequence ID" value="NZ_SMDR01000001.1"/>
</dbReference>
<proteinExistence type="predicted"/>
<accession>A0A5C4RVB8</accession>
<organism evidence="1 2">
    <name type="scientific">Arenimonas terrae</name>
    <dbReference type="NCBI Taxonomy" id="2546226"/>
    <lineage>
        <taxon>Bacteria</taxon>
        <taxon>Pseudomonadati</taxon>
        <taxon>Pseudomonadota</taxon>
        <taxon>Gammaproteobacteria</taxon>
        <taxon>Lysobacterales</taxon>
        <taxon>Lysobacteraceae</taxon>
        <taxon>Arenimonas</taxon>
    </lineage>
</organism>
<sequence length="169" mass="18384">MTRTRWSVLAAMLLCVACSRQDDSPEAVAKRQTDAAATNMLVELSGAYRPYEACVTAALQSRQDFNGRLPEMIVQSGLGDSLQQISRRYLAQSADLAALDETARVAATRQTLLALGGFAAAPGQPPPEQVRRQMAMIEVMQVMASATSVQCSPSDNLLSWMERANNEYL</sequence>
<dbReference type="OrthoDB" id="10010458at2"/>
<dbReference type="Proteomes" id="UP000305760">
    <property type="component" value="Unassembled WGS sequence"/>
</dbReference>
<evidence type="ECO:0000313" key="2">
    <source>
        <dbReference type="Proteomes" id="UP000305760"/>
    </source>
</evidence>
<evidence type="ECO:0000313" key="1">
    <source>
        <dbReference type="EMBL" id="TNJ35196.1"/>
    </source>
</evidence>
<name>A0A5C4RVB8_9GAMM</name>
<gene>
    <name evidence="1" type="ORF">E1B00_05390</name>
</gene>